<feature type="binding site" evidence="34">
    <location>
        <begin position="425"/>
        <end position="427"/>
    </location>
    <ligand>
        <name>L-glutamate</name>
        <dbReference type="ChEBI" id="CHEBI:29985"/>
    </ligand>
</feature>
<keyword evidence="6" id="KW-0645">Protease</keyword>
<evidence type="ECO:0000256" key="8">
    <source>
        <dbReference type="ARBA" id="ARBA00022684"/>
    </source>
</evidence>
<evidence type="ECO:0000256" key="2">
    <source>
        <dbReference type="ARBA" id="ARBA00005115"/>
    </source>
</evidence>
<evidence type="ECO:0000256" key="18">
    <source>
        <dbReference type="ARBA" id="ARBA00033643"/>
    </source>
</evidence>
<keyword evidence="17" id="KW-0012">Acyltransferase</keyword>
<keyword evidence="37" id="KW-1185">Reference proteome</keyword>
<evidence type="ECO:0000256" key="30">
    <source>
        <dbReference type="ARBA" id="ARBA00081975"/>
    </source>
</evidence>
<keyword evidence="14 35" id="KW-0472">Membrane</keyword>
<dbReference type="EC" id="3.4.19.14" evidence="25"/>
<protein>
    <recommendedName>
        <fullName evidence="26">Glutathione hydrolase 5 proenzyme</fullName>
        <ecNumber evidence="4">2.3.2.2</ecNumber>
        <ecNumber evidence="5">3.4.19.13</ecNumber>
        <ecNumber evidence="25">3.4.19.14</ecNumber>
    </recommendedName>
    <alternativeName>
        <fullName evidence="31">Gamma-glutamyl leukotrienase</fullName>
    </alternativeName>
    <alternativeName>
        <fullName evidence="27">Gamma-glutamyltransferase 5</fullName>
    </alternativeName>
    <alternativeName>
        <fullName evidence="30">Gamma-glutamyltransferase-like activity 1</fullName>
    </alternativeName>
    <alternativeName>
        <fullName evidence="28">Gamma-glutamyltranspeptidase 5</fullName>
    </alternativeName>
    <alternativeName>
        <fullName evidence="29">Leukotriene-C4 hydrolase</fullName>
    </alternativeName>
</protein>
<evidence type="ECO:0000256" key="6">
    <source>
        <dbReference type="ARBA" id="ARBA00022670"/>
    </source>
</evidence>
<evidence type="ECO:0000256" key="16">
    <source>
        <dbReference type="ARBA" id="ARBA00023180"/>
    </source>
</evidence>
<dbReference type="PANTHER" id="PTHR45027">
    <property type="entry name" value="PUTATIVE GLUTATHIONE HYDROLASE LIGHT CHAIN"/>
    <property type="match status" value="1"/>
</dbReference>
<keyword evidence="13 35" id="KW-1133">Transmembrane helix</keyword>
<evidence type="ECO:0000256" key="10">
    <source>
        <dbReference type="ARBA" id="ARBA00022751"/>
    </source>
</evidence>
<dbReference type="InterPro" id="IPR029055">
    <property type="entry name" value="Ntn_hydrolases_N"/>
</dbReference>
<comment type="catalytic activity">
    <reaction evidence="22">
        <text>an N-terminal (5-L-glutamyl)-[peptide] + an alpha-amino acid = 5-L-glutamyl amino acid + an N-terminal L-alpha-aminoacyl-[peptide]</text>
        <dbReference type="Rhea" id="RHEA:23904"/>
        <dbReference type="Rhea" id="RHEA-COMP:9780"/>
        <dbReference type="Rhea" id="RHEA-COMP:9795"/>
        <dbReference type="ChEBI" id="CHEBI:77644"/>
        <dbReference type="ChEBI" id="CHEBI:78597"/>
        <dbReference type="ChEBI" id="CHEBI:78599"/>
        <dbReference type="ChEBI" id="CHEBI:78608"/>
        <dbReference type="EC" id="2.3.2.2"/>
    </reaction>
    <physiologicalReaction direction="left-to-right" evidence="22">
        <dbReference type="Rhea" id="RHEA:23905"/>
    </physiologicalReaction>
</comment>
<evidence type="ECO:0000256" key="20">
    <source>
        <dbReference type="ARBA" id="ARBA00047169"/>
    </source>
</evidence>
<comment type="pathway">
    <text evidence="24">Lipid metabolism; leukotriene D4 biosynthesis.</text>
</comment>
<evidence type="ECO:0000256" key="28">
    <source>
        <dbReference type="ARBA" id="ARBA00075858"/>
    </source>
</evidence>
<dbReference type="InterPro" id="IPR043138">
    <property type="entry name" value="GGT_lsub"/>
</dbReference>
<dbReference type="Gene3D" id="3.60.20.40">
    <property type="match status" value="2"/>
</dbReference>
<evidence type="ECO:0000256" key="33">
    <source>
        <dbReference type="PIRSR" id="PIRSR600101-1"/>
    </source>
</evidence>
<keyword evidence="16" id="KW-0325">Glycoprotein</keyword>
<keyword evidence="8" id="KW-0317">Glutathione biosynthesis</keyword>
<evidence type="ECO:0000256" key="11">
    <source>
        <dbReference type="ARBA" id="ARBA00022801"/>
    </source>
</evidence>
<evidence type="ECO:0000256" key="15">
    <source>
        <dbReference type="ARBA" id="ARBA00023145"/>
    </source>
</evidence>
<evidence type="ECO:0000256" key="17">
    <source>
        <dbReference type="ARBA" id="ARBA00023315"/>
    </source>
</evidence>
<feature type="binding site" evidence="34">
    <location>
        <begin position="477"/>
        <end position="478"/>
    </location>
    <ligand>
        <name>L-glutamate</name>
        <dbReference type="ChEBI" id="CHEBI:29985"/>
    </ligand>
</feature>
<evidence type="ECO:0000313" key="37">
    <source>
        <dbReference type="Proteomes" id="UP000322234"/>
    </source>
</evidence>
<dbReference type="Proteomes" id="UP000322234">
    <property type="component" value="Unassembled WGS sequence"/>
</dbReference>
<evidence type="ECO:0000256" key="24">
    <source>
        <dbReference type="ARBA" id="ARBA00060714"/>
    </source>
</evidence>
<feature type="binding site" evidence="34">
    <location>
        <position position="500"/>
    </location>
    <ligand>
        <name>L-glutamate</name>
        <dbReference type="ChEBI" id="CHEBI:29985"/>
    </ligand>
</feature>
<keyword evidence="32" id="KW-1199">Hemostasis impairing toxin</keyword>
<dbReference type="FunFam" id="3.60.20.40:FF:000005">
    <property type="entry name" value="gamma-glutamyltransferase 5 isoform X3"/>
    <property type="match status" value="1"/>
</dbReference>
<keyword evidence="9 35" id="KW-0812">Transmembrane</keyword>
<dbReference type="EC" id="3.4.19.13" evidence="5"/>
<evidence type="ECO:0000256" key="29">
    <source>
        <dbReference type="ARBA" id="ARBA00079251"/>
    </source>
</evidence>
<dbReference type="Pfam" id="PF01019">
    <property type="entry name" value="G_glu_transpept"/>
    <property type="match status" value="3"/>
</dbReference>
<evidence type="ECO:0000256" key="23">
    <source>
        <dbReference type="ARBA" id="ARBA00052640"/>
    </source>
</evidence>
<dbReference type="EMBL" id="VBQZ03000198">
    <property type="protein sequence ID" value="MXQ97645.1"/>
    <property type="molecule type" value="Genomic_DNA"/>
</dbReference>
<name>A0A6B0S7Q7_9CETA</name>
<organism evidence="36 37">
    <name type="scientific">Bos mutus</name>
    <name type="common">wild yak</name>
    <dbReference type="NCBI Taxonomy" id="72004"/>
    <lineage>
        <taxon>Eukaryota</taxon>
        <taxon>Metazoa</taxon>
        <taxon>Chordata</taxon>
        <taxon>Craniata</taxon>
        <taxon>Vertebrata</taxon>
        <taxon>Euteleostomi</taxon>
        <taxon>Mammalia</taxon>
        <taxon>Eutheria</taxon>
        <taxon>Laurasiatheria</taxon>
        <taxon>Artiodactyla</taxon>
        <taxon>Ruminantia</taxon>
        <taxon>Pecora</taxon>
        <taxon>Bovidae</taxon>
        <taxon>Bovinae</taxon>
        <taxon>Bos</taxon>
    </lineage>
</organism>
<dbReference type="GO" id="GO:0006508">
    <property type="term" value="P:proteolysis"/>
    <property type="evidence" value="ECO:0007669"/>
    <property type="project" value="UniProtKB-KW"/>
</dbReference>
<dbReference type="FunFam" id="3.60.20.40:FF:000001">
    <property type="entry name" value="Gamma-glutamyltranspeptidase 1"/>
    <property type="match status" value="1"/>
</dbReference>
<gene>
    <name evidence="36" type="ORF">E5288_WYG019116</name>
</gene>
<dbReference type="InterPro" id="IPR000101">
    <property type="entry name" value="GGT_peptidase"/>
</dbReference>
<dbReference type="Gene3D" id="1.10.246.130">
    <property type="match status" value="2"/>
</dbReference>
<evidence type="ECO:0000256" key="13">
    <source>
        <dbReference type="ARBA" id="ARBA00022989"/>
    </source>
</evidence>
<keyword evidence="32" id="KW-1202">Platelet aggregation activating toxin</keyword>
<evidence type="ECO:0000256" key="5">
    <source>
        <dbReference type="ARBA" id="ARBA00012760"/>
    </source>
</evidence>
<comment type="catalytic activity">
    <reaction evidence="19">
        <text>glutathione + H2O = L-cysteinylglycine + L-glutamate</text>
        <dbReference type="Rhea" id="RHEA:28807"/>
        <dbReference type="ChEBI" id="CHEBI:15377"/>
        <dbReference type="ChEBI" id="CHEBI:29985"/>
        <dbReference type="ChEBI" id="CHEBI:57925"/>
        <dbReference type="ChEBI" id="CHEBI:61694"/>
        <dbReference type="EC" id="3.4.19.13"/>
    </reaction>
    <physiologicalReaction direction="left-to-right" evidence="19">
        <dbReference type="Rhea" id="RHEA:28808"/>
    </physiologicalReaction>
</comment>
<evidence type="ECO:0000256" key="25">
    <source>
        <dbReference type="ARBA" id="ARBA00066923"/>
    </source>
</evidence>
<dbReference type="PANTHER" id="PTHR45027:SF2">
    <property type="entry name" value="GAMMA-GLUTAMYLTRANSFERASE 5"/>
    <property type="match status" value="1"/>
</dbReference>
<dbReference type="InterPro" id="IPR055262">
    <property type="entry name" value="GGT_CS"/>
</dbReference>
<comment type="subunit">
    <text evidence="20">Heterodimer composed of the light and heavy chains. The active site is located in the light chain.</text>
</comment>
<dbReference type="GO" id="GO:0006750">
    <property type="term" value="P:glutathione biosynthetic process"/>
    <property type="evidence" value="ECO:0007669"/>
    <property type="project" value="UniProtKB-KW"/>
</dbReference>
<keyword evidence="11" id="KW-0378">Hydrolase</keyword>
<dbReference type="GO" id="GO:0006751">
    <property type="term" value="P:glutathione catabolic process"/>
    <property type="evidence" value="ECO:0007669"/>
    <property type="project" value="InterPro"/>
</dbReference>
<dbReference type="PROSITE" id="PS00462">
    <property type="entry name" value="G_GLU_TRANSPEPTIDASE"/>
    <property type="match status" value="2"/>
</dbReference>
<evidence type="ECO:0000256" key="4">
    <source>
        <dbReference type="ARBA" id="ARBA00012008"/>
    </source>
</evidence>
<dbReference type="PRINTS" id="PR01210">
    <property type="entry name" value="GGTRANSPTASE"/>
</dbReference>
<dbReference type="FunFam" id="1.10.246.130:FF:000001">
    <property type="entry name" value="Gamma-glutamyltransferase 5 isoform 1"/>
    <property type="match status" value="1"/>
</dbReference>
<dbReference type="SUPFAM" id="SSF56235">
    <property type="entry name" value="N-terminal nucleophile aminohydrolases (Ntn hydrolases)"/>
    <property type="match status" value="2"/>
</dbReference>
<dbReference type="GO" id="GO:0019370">
    <property type="term" value="P:leukotriene biosynthetic process"/>
    <property type="evidence" value="ECO:0007669"/>
    <property type="project" value="UniProtKB-KW"/>
</dbReference>
<feature type="binding site" evidence="34">
    <location>
        <position position="133"/>
    </location>
    <ligand>
        <name>L-glutamate</name>
        <dbReference type="ChEBI" id="CHEBI:29985"/>
    </ligand>
</feature>
<accession>A0A6B0S7Q7</accession>
<feature type="transmembrane region" description="Helical" evidence="35">
    <location>
        <begin position="574"/>
        <end position="596"/>
    </location>
</feature>
<comment type="catalytic activity">
    <reaction evidence="23">
        <text>leukotriene C4 + H2O = leukotriene D4 + L-glutamate</text>
        <dbReference type="Rhea" id="RHEA:31563"/>
        <dbReference type="ChEBI" id="CHEBI:15377"/>
        <dbReference type="ChEBI" id="CHEBI:29985"/>
        <dbReference type="ChEBI" id="CHEBI:57973"/>
        <dbReference type="ChEBI" id="CHEBI:63166"/>
        <dbReference type="EC" id="3.4.19.14"/>
    </reaction>
    <physiologicalReaction direction="left-to-right" evidence="23">
        <dbReference type="Rhea" id="RHEA:31564"/>
    </physiologicalReaction>
</comment>
<dbReference type="GO" id="GO:0016020">
    <property type="term" value="C:membrane"/>
    <property type="evidence" value="ECO:0007669"/>
    <property type="project" value="UniProtKB-SubCell"/>
</dbReference>
<reference evidence="36" key="1">
    <citation type="submission" date="2019-10" db="EMBL/GenBank/DDBJ databases">
        <title>The sequence and de novo assembly of the wild yak genome.</title>
        <authorList>
            <person name="Liu Y."/>
        </authorList>
    </citation>
    <scope>NUCLEOTIDE SEQUENCE [LARGE SCALE GENOMIC DNA]</scope>
    <source>
        <strain evidence="36">WY2019</strain>
    </source>
</reference>
<evidence type="ECO:0000256" key="14">
    <source>
        <dbReference type="ARBA" id="ARBA00023136"/>
    </source>
</evidence>
<evidence type="ECO:0000256" key="7">
    <source>
        <dbReference type="ARBA" id="ARBA00022679"/>
    </source>
</evidence>
<comment type="pathway">
    <text evidence="2">Sulfur metabolism; glutathione metabolism.</text>
</comment>
<dbReference type="AlphaFoldDB" id="A0A6B0S7Q7"/>
<keyword evidence="32" id="KW-0800">Toxin</keyword>
<comment type="caution">
    <text evidence="36">The sequence shown here is derived from an EMBL/GenBank/DDBJ whole genome shotgun (WGS) entry which is preliminary data.</text>
</comment>
<evidence type="ECO:0000256" key="34">
    <source>
        <dbReference type="PIRSR" id="PIRSR600101-2"/>
    </source>
</evidence>
<dbReference type="GO" id="GO:0036374">
    <property type="term" value="F:glutathione hydrolase activity"/>
    <property type="evidence" value="ECO:0007669"/>
    <property type="project" value="UniProtKB-EC"/>
</dbReference>
<dbReference type="GO" id="GO:0002951">
    <property type="term" value="F:leukotriene-C(4) hydrolase"/>
    <property type="evidence" value="ECO:0007669"/>
    <property type="project" value="UniProtKB-EC"/>
</dbReference>
<evidence type="ECO:0000313" key="36">
    <source>
        <dbReference type="EMBL" id="MXQ97645.1"/>
    </source>
</evidence>
<proteinExistence type="inferred from homology"/>
<evidence type="ECO:0000256" key="26">
    <source>
        <dbReference type="ARBA" id="ARBA00071554"/>
    </source>
</evidence>
<evidence type="ECO:0000256" key="19">
    <source>
        <dbReference type="ARBA" id="ARBA00033701"/>
    </source>
</evidence>
<keyword evidence="12" id="KW-0735">Signal-anchor</keyword>
<comment type="similarity">
    <text evidence="3">Belongs to the gamma-glutamyltransferase family.</text>
</comment>
<dbReference type="FunFam" id="1.10.246.130:FF:000002">
    <property type="entry name" value="glutathione hydrolase 1 proenzyme"/>
    <property type="match status" value="1"/>
</dbReference>
<dbReference type="InterPro" id="IPR043137">
    <property type="entry name" value="GGT_ssub_C"/>
</dbReference>
<keyword evidence="15" id="KW-0865">Zymogen</keyword>
<dbReference type="GO" id="GO:0103068">
    <property type="term" value="F:leukotriene C4 gamma-glutamyl transferase activity"/>
    <property type="evidence" value="ECO:0007669"/>
    <property type="project" value="UniProtKB-EC"/>
</dbReference>
<feature type="active site" description="Nucleophile" evidence="33">
    <location>
        <position position="407"/>
    </location>
</feature>
<evidence type="ECO:0000256" key="21">
    <source>
        <dbReference type="ARBA" id="ARBA00050507"/>
    </source>
</evidence>
<feature type="binding site" evidence="34">
    <location>
        <position position="449"/>
    </location>
    <ligand>
        <name>L-glutamate</name>
        <dbReference type="ChEBI" id="CHEBI:29985"/>
    </ligand>
</feature>
<evidence type="ECO:0000256" key="12">
    <source>
        <dbReference type="ARBA" id="ARBA00022968"/>
    </source>
</evidence>
<evidence type="ECO:0000256" key="32">
    <source>
        <dbReference type="ARBA" id="ARBA00084097"/>
    </source>
</evidence>
<evidence type="ECO:0000256" key="27">
    <source>
        <dbReference type="ARBA" id="ARBA00075099"/>
    </source>
</evidence>
<keyword evidence="10" id="KW-0434">Leukotriene biosynthesis</keyword>
<sequence length="1137" mass="121812">MKKRSILLALGAVVLILLIIGLCIWLPETSKPQSHVYPRAAVAADAKLCSEIGRDALLDGGSAVDAAIAALLCMGLLNAHSMGIGGGLFLTIYNSTTRECPAGWAPGPGRGRGPCSPPTRPAIPGKAEVINAREVAPRLASAGMFNSSEQSEEGGLSVAVPGELRGYELAHQRHGRLPWARLFQPSIELARQGFPVGKALAGALQRQRETVERHPALCEVFCRDGKVMREGDRVTMPRLADTLETLASEGAQAFYNGSLTAQIVKDIQEAGGIVTAEDLNSYRAELVEQPLSISLGDAQLYVPSAPLSGPVLALIINILKGYNFSRASVEMPEQKGLTYHRIVEAFRFAYAKRTLLGDPKFVNVTEVVRNMTSEFFAAQLRARISDSTTHPASYYEPEFYTPDGGGTAHLSVVSEDGSAVSATSTINLYFGSKVRSRVSGILFNDEMDDFSSPNIINQFGVPPSPANFIAPGKQPLSSMCPVIIVGDDGQVRMVVGASGGTQITTSTALAIINSLWFGYDAKQAVEEPRLHNQLLPNTTVLEKGIDQPWTARPWGPRGMGWRLSCWAMAQGRGAAVSLVLLALVLALAIIVPTVVVSRHRVHCGPQAFAHAAVAADSKTCSDIGRAILQQRGSPVDAAIAALVCTGVVNPQSMGLGGGVIFTIYNATTGKVEVINARETVPSNPIPALLDQCEQAQPLGIGAQWIGVPGELRGYAEAHRRHGRLPWAQLFMPTIALLRGGFRVPTILASFLHSQFLRPSLTESSLRQLFFNGTEPLRSQDPLPWPMLAATLETVATEGAEALYTGRLGQLLLEDIAKEGSRLTRQDLASFRPEVVDALAMPLGDYTLYSPPPPAGGAILSFVLNVLKGFNFTAESVAGLEGRVNLYHHLVETLKFAGGQRWRLWDPRSHPEVQNASQDLLGEALAQHIRQQMDDRGDHPLDHYSLAGAWTHRMGTAHVSVLGEDGSAVAATSTINTPFGAMVYSPRTGILLNNELLDLCWRHSQGSRATPSPVPGERPPSSMVPSILVSTARGSKLVIGGAGGELIISAVAQAIMNKLWLGFDLQAAIKAPILHVDSKGQVEFEPSFSQEVQKGLQDRGQEQNKRPFFLNVVQAVSQDGACVHAAADPRKGGEPSGY</sequence>
<dbReference type="GO" id="GO:0006950">
    <property type="term" value="P:response to stress"/>
    <property type="evidence" value="ECO:0007669"/>
    <property type="project" value="UniProtKB-ARBA"/>
</dbReference>
<evidence type="ECO:0000256" key="35">
    <source>
        <dbReference type="SAM" id="Phobius"/>
    </source>
</evidence>
<comment type="subcellular location">
    <subcellularLocation>
        <location evidence="1">Membrane</location>
        <topology evidence="1">Single-pass type II membrane protein</topology>
    </subcellularLocation>
</comment>
<evidence type="ECO:0000256" key="31">
    <source>
        <dbReference type="ARBA" id="ARBA00082872"/>
    </source>
</evidence>
<evidence type="ECO:0000256" key="1">
    <source>
        <dbReference type="ARBA" id="ARBA00004606"/>
    </source>
</evidence>
<evidence type="ECO:0000256" key="3">
    <source>
        <dbReference type="ARBA" id="ARBA00009381"/>
    </source>
</evidence>
<keyword evidence="7" id="KW-0808">Transferase</keyword>
<evidence type="ECO:0000256" key="9">
    <source>
        <dbReference type="ARBA" id="ARBA00022692"/>
    </source>
</evidence>
<comment type="catalytic activity">
    <reaction evidence="21">
        <text>S-[(2E,6E,10E)-geranylgeranyl]-L-glutathione + H2O = S-[(2E,6E,10E)-geranylgeranyl]-L-cysteinylglycine + L-glutamate</text>
        <dbReference type="Rhea" id="RHEA:65120"/>
        <dbReference type="ChEBI" id="CHEBI:15377"/>
        <dbReference type="ChEBI" id="CHEBI:29985"/>
        <dbReference type="ChEBI" id="CHEBI:156326"/>
        <dbReference type="ChEBI" id="CHEBI:156330"/>
    </reaction>
    <physiologicalReaction direction="left-to-right" evidence="21">
        <dbReference type="Rhea" id="RHEA:65121"/>
    </physiologicalReaction>
</comment>
<comment type="catalytic activity">
    <reaction evidence="18">
        <text>an S-substituted glutathione + H2O = an S-substituted L-cysteinylglycine + L-glutamate</text>
        <dbReference type="Rhea" id="RHEA:59468"/>
        <dbReference type="ChEBI" id="CHEBI:15377"/>
        <dbReference type="ChEBI" id="CHEBI:29985"/>
        <dbReference type="ChEBI" id="CHEBI:90779"/>
        <dbReference type="ChEBI" id="CHEBI:143103"/>
        <dbReference type="EC" id="3.4.19.13"/>
    </reaction>
    <physiologicalReaction direction="left-to-right" evidence="18">
        <dbReference type="Rhea" id="RHEA:59469"/>
    </physiologicalReaction>
</comment>
<evidence type="ECO:0000256" key="22">
    <source>
        <dbReference type="ARBA" id="ARBA00051446"/>
    </source>
</evidence>
<dbReference type="EC" id="2.3.2.2" evidence="4"/>